<dbReference type="OrthoDB" id="9813426at2"/>
<gene>
    <name evidence="9" type="ORF">E1283_27925</name>
</gene>
<sequence length="212" mass="22693">MNSLADLLGDVPPLPAYALLAAIVFAESVLLIGAFVPTLTTMLTAGALSRADTLNLFVVILVAVCAVVCGDALGHRTGRSLGDRLYTGRVGRRIPEPAWRHARRLTERRGAQAVFICRFIPIARTVSPYLVGAGGLPYRRMAPYSVLAAVFWASGEAVAGYLAAESLDRVISWGTRGFVVLTSLAALLVAVVGLRRWHRWRSGPDHEAVSSG</sequence>
<evidence type="ECO:0000256" key="7">
    <source>
        <dbReference type="SAM" id="Phobius"/>
    </source>
</evidence>
<comment type="similarity">
    <text evidence="2">Belongs to the DedA family.</text>
</comment>
<dbReference type="GO" id="GO:0005886">
    <property type="term" value="C:plasma membrane"/>
    <property type="evidence" value="ECO:0007669"/>
    <property type="project" value="UniProtKB-SubCell"/>
</dbReference>
<dbReference type="EMBL" id="SMKI01000392">
    <property type="protein sequence ID" value="TDC68071.1"/>
    <property type="molecule type" value="Genomic_DNA"/>
</dbReference>
<keyword evidence="10" id="KW-1185">Reference proteome</keyword>
<evidence type="ECO:0000256" key="6">
    <source>
        <dbReference type="ARBA" id="ARBA00023136"/>
    </source>
</evidence>
<comment type="caution">
    <text evidence="9">The sequence shown here is derived from an EMBL/GenBank/DDBJ whole genome shotgun (WGS) entry which is preliminary data.</text>
</comment>
<protein>
    <submittedName>
        <fullName evidence="9">DedA family protein</fullName>
    </submittedName>
</protein>
<evidence type="ECO:0000256" key="4">
    <source>
        <dbReference type="ARBA" id="ARBA00022692"/>
    </source>
</evidence>
<feature type="domain" description="VTT" evidence="8">
    <location>
        <begin position="36"/>
        <end position="161"/>
    </location>
</feature>
<organism evidence="9 10">
    <name type="scientific">Streptomyces hainanensis</name>
    <dbReference type="NCBI Taxonomy" id="402648"/>
    <lineage>
        <taxon>Bacteria</taxon>
        <taxon>Bacillati</taxon>
        <taxon>Actinomycetota</taxon>
        <taxon>Actinomycetes</taxon>
        <taxon>Kitasatosporales</taxon>
        <taxon>Streptomycetaceae</taxon>
        <taxon>Streptomyces</taxon>
    </lineage>
</organism>
<dbReference type="Proteomes" id="UP000295345">
    <property type="component" value="Unassembled WGS sequence"/>
</dbReference>
<keyword evidence="6 7" id="KW-0472">Membrane</keyword>
<dbReference type="PANTHER" id="PTHR42709">
    <property type="entry name" value="ALKALINE PHOSPHATASE LIKE PROTEIN"/>
    <property type="match status" value="1"/>
</dbReference>
<name>A0A4R4SV82_9ACTN</name>
<dbReference type="AlphaFoldDB" id="A0A4R4SV82"/>
<comment type="subcellular location">
    <subcellularLocation>
        <location evidence="1">Cell membrane</location>
        <topology evidence="1">Multi-pass membrane protein</topology>
    </subcellularLocation>
</comment>
<evidence type="ECO:0000313" key="10">
    <source>
        <dbReference type="Proteomes" id="UP000295345"/>
    </source>
</evidence>
<keyword evidence="3" id="KW-1003">Cell membrane</keyword>
<evidence type="ECO:0000259" key="8">
    <source>
        <dbReference type="Pfam" id="PF09335"/>
    </source>
</evidence>
<dbReference type="InterPro" id="IPR051311">
    <property type="entry name" value="DedA_domain"/>
</dbReference>
<dbReference type="Pfam" id="PF09335">
    <property type="entry name" value="VTT_dom"/>
    <property type="match status" value="1"/>
</dbReference>
<accession>A0A4R4SV82</accession>
<reference evidence="9 10" key="1">
    <citation type="submission" date="2019-03" db="EMBL/GenBank/DDBJ databases">
        <title>Draft genome sequences of novel Actinobacteria.</title>
        <authorList>
            <person name="Sahin N."/>
            <person name="Ay H."/>
            <person name="Saygin H."/>
        </authorList>
    </citation>
    <scope>NUCLEOTIDE SEQUENCE [LARGE SCALE GENOMIC DNA]</scope>
    <source>
        <strain evidence="9 10">DSM 41900</strain>
    </source>
</reference>
<feature type="transmembrane region" description="Helical" evidence="7">
    <location>
        <begin position="56"/>
        <end position="74"/>
    </location>
</feature>
<evidence type="ECO:0000256" key="3">
    <source>
        <dbReference type="ARBA" id="ARBA00022475"/>
    </source>
</evidence>
<feature type="transmembrane region" description="Helical" evidence="7">
    <location>
        <begin position="16"/>
        <end position="36"/>
    </location>
</feature>
<keyword evidence="5 7" id="KW-1133">Transmembrane helix</keyword>
<dbReference type="PANTHER" id="PTHR42709:SF6">
    <property type="entry name" value="UNDECAPRENYL PHOSPHATE TRANSPORTER A"/>
    <property type="match status" value="1"/>
</dbReference>
<proteinExistence type="inferred from homology"/>
<evidence type="ECO:0000256" key="1">
    <source>
        <dbReference type="ARBA" id="ARBA00004651"/>
    </source>
</evidence>
<dbReference type="RefSeq" id="WP_132820942.1">
    <property type="nucleotide sequence ID" value="NZ_SMKI01000392.1"/>
</dbReference>
<dbReference type="InterPro" id="IPR032816">
    <property type="entry name" value="VTT_dom"/>
</dbReference>
<feature type="transmembrane region" description="Helical" evidence="7">
    <location>
        <begin position="144"/>
        <end position="164"/>
    </location>
</feature>
<feature type="transmembrane region" description="Helical" evidence="7">
    <location>
        <begin position="170"/>
        <end position="194"/>
    </location>
</feature>
<evidence type="ECO:0000256" key="5">
    <source>
        <dbReference type="ARBA" id="ARBA00022989"/>
    </source>
</evidence>
<evidence type="ECO:0000256" key="2">
    <source>
        <dbReference type="ARBA" id="ARBA00010792"/>
    </source>
</evidence>
<evidence type="ECO:0000313" key="9">
    <source>
        <dbReference type="EMBL" id="TDC68071.1"/>
    </source>
</evidence>
<keyword evidence="4 7" id="KW-0812">Transmembrane</keyword>